<evidence type="ECO:0000313" key="3">
    <source>
        <dbReference type="Proteomes" id="UP000287651"/>
    </source>
</evidence>
<feature type="non-terminal residue" evidence="2">
    <location>
        <position position="1"/>
    </location>
</feature>
<evidence type="ECO:0000313" key="2">
    <source>
        <dbReference type="EMBL" id="RRT45002.1"/>
    </source>
</evidence>
<comment type="caution">
    <text evidence="2">The sequence shown here is derived from an EMBL/GenBank/DDBJ whole genome shotgun (WGS) entry which is preliminary data.</text>
</comment>
<evidence type="ECO:0000256" key="1">
    <source>
        <dbReference type="SAM" id="MobiDB-lite"/>
    </source>
</evidence>
<feature type="region of interest" description="Disordered" evidence="1">
    <location>
        <begin position="32"/>
        <end position="90"/>
    </location>
</feature>
<accession>A0A426XZV7</accession>
<name>A0A426XZV7_ENSVE</name>
<organism evidence="2 3">
    <name type="scientific">Ensete ventricosum</name>
    <name type="common">Abyssinian banana</name>
    <name type="synonym">Musa ensete</name>
    <dbReference type="NCBI Taxonomy" id="4639"/>
    <lineage>
        <taxon>Eukaryota</taxon>
        <taxon>Viridiplantae</taxon>
        <taxon>Streptophyta</taxon>
        <taxon>Embryophyta</taxon>
        <taxon>Tracheophyta</taxon>
        <taxon>Spermatophyta</taxon>
        <taxon>Magnoliopsida</taxon>
        <taxon>Liliopsida</taxon>
        <taxon>Zingiberales</taxon>
        <taxon>Musaceae</taxon>
        <taxon>Ensete</taxon>
    </lineage>
</organism>
<reference evidence="2 3" key="1">
    <citation type="journal article" date="2014" name="Agronomy (Basel)">
        <title>A Draft Genome Sequence for Ensete ventricosum, the Drought-Tolerant Tree Against Hunger.</title>
        <authorList>
            <person name="Harrison J."/>
            <person name="Moore K.A."/>
            <person name="Paszkiewicz K."/>
            <person name="Jones T."/>
            <person name="Grant M."/>
            <person name="Ambacheew D."/>
            <person name="Muzemil S."/>
            <person name="Studholme D.J."/>
        </authorList>
    </citation>
    <scope>NUCLEOTIDE SEQUENCE [LARGE SCALE GENOMIC DNA]</scope>
</reference>
<protein>
    <submittedName>
        <fullName evidence="2">Uncharacterized protein</fullName>
    </submittedName>
</protein>
<dbReference type="AlphaFoldDB" id="A0A426XZV7"/>
<feature type="compositionally biased region" description="Basic residues" evidence="1">
    <location>
        <begin position="32"/>
        <end position="49"/>
    </location>
</feature>
<proteinExistence type="predicted"/>
<dbReference type="EMBL" id="AMZH03016104">
    <property type="protein sequence ID" value="RRT45002.1"/>
    <property type="molecule type" value="Genomic_DNA"/>
</dbReference>
<sequence>TIIRAGTRAPLVGRNPHERRLPSSVIRKKVSGHFRHKKISWSPPPRRRPYGCGSDPLLPRRSLPIDGPDPSVSPMDGVDLPPRATRGPLP</sequence>
<gene>
    <name evidence="2" type="ORF">B296_00049765</name>
</gene>
<dbReference type="Proteomes" id="UP000287651">
    <property type="component" value="Unassembled WGS sequence"/>
</dbReference>